<feature type="compositionally biased region" description="Low complexity" evidence="1">
    <location>
        <begin position="50"/>
        <end position="65"/>
    </location>
</feature>
<evidence type="ECO:0000256" key="1">
    <source>
        <dbReference type="SAM" id="MobiDB-lite"/>
    </source>
</evidence>
<keyword evidence="2" id="KW-0732">Signal</keyword>
<reference evidence="3 4" key="1">
    <citation type="submission" date="2019-06" db="EMBL/GenBank/DDBJ databases">
        <title>Sequencing the genomes of 1000 actinobacteria strains.</title>
        <authorList>
            <person name="Klenk H.-P."/>
        </authorList>
    </citation>
    <scope>NUCLEOTIDE SEQUENCE [LARGE SCALE GENOMIC DNA]</scope>
    <source>
        <strain evidence="3 4">DSM 46837</strain>
    </source>
</reference>
<dbReference type="Proteomes" id="UP000319865">
    <property type="component" value="Unassembled WGS sequence"/>
</dbReference>
<feature type="chain" id="PRO_5039480082" evidence="2">
    <location>
        <begin position="22"/>
        <end position="416"/>
    </location>
</feature>
<organism evidence="3 4">
    <name type="scientific">Blastococcus colisei</name>
    <dbReference type="NCBI Taxonomy" id="1564162"/>
    <lineage>
        <taxon>Bacteria</taxon>
        <taxon>Bacillati</taxon>
        <taxon>Actinomycetota</taxon>
        <taxon>Actinomycetes</taxon>
        <taxon>Geodermatophilales</taxon>
        <taxon>Geodermatophilaceae</taxon>
        <taxon>Blastococcus</taxon>
    </lineage>
</organism>
<proteinExistence type="predicted"/>
<accession>A0A543PDL5</accession>
<comment type="caution">
    <text evidence="3">The sequence shown here is derived from an EMBL/GenBank/DDBJ whole genome shotgun (WGS) entry which is preliminary data.</text>
</comment>
<evidence type="ECO:0000313" key="4">
    <source>
        <dbReference type="Proteomes" id="UP000319865"/>
    </source>
</evidence>
<dbReference type="RefSeq" id="WP_142024837.1">
    <property type="nucleotide sequence ID" value="NZ_VFQE01000001.1"/>
</dbReference>
<dbReference type="InterPro" id="IPR011044">
    <property type="entry name" value="Quino_amine_DH_bsu"/>
</dbReference>
<keyword evidence="4" id="KW-1185">Reference proteome</keyword>
<gene>
    <name evidence="3" type="ORF">FHU33_1578</name>
</gene>
<sequence length="416" mass="42223">MTARRAAAVALAGFLVLTLSGCPVDGAELPRPSATAEPRPDLPTDATTDLPAYGGPPAGALPSAGPLTRVRATVDLTAATPGRFARLVSAVATPDGGAYALLTPSDREVDQSLAIVRADAIAGTVPLPRVEDVWGMHLLPDGSVAVAGRLGAEGYGVRVVDPSSGIVRSTVVVPDGGGEAVGGSALLAGSTTLYLFVSLSDDESSRELLSAVDLASGQVTAQRDLADDVAAASHFPVARQFAGLVARPGGGVRLVFDASPTAVAEERIPTLLTYDAGLAQIGRPVRATDLAEGAETQSVAGGADGTAFLLVAVLEGSWILGVPDGGGAGPLLAQLEDRIYGYSLVVEPAQVWAVLPSASGARALDLTTGEMRGPVAVGCEPRLDVRALYPAPGGALMIGECDTPREDTQLLWFLTP</sequence>
<name>A0A543PDL5_9ACTN</name>
<feature type="signal peptide" evidence="2">
    <location>
        <begin position="1"/>
        <end position="21"/>
    </location>
</feature>
<dbReference type="PROSITE" id="PS51257">
    <property type="entry name" value="PROKAR_LIPOPROTEIN"/>
    <property type="match status" value="1"/>
</dbReference>
<dbReference type="AlphaFoldDB" id="A0A543PDL5"/>
<dbReference type="EMBL" id="VFQE01000001">
    <property type="protein sequence ID" value="TQN42184.1"/>
    <property type="molecule type" value="Genomic_DNA"/>
</dbReference>
<dbReference type="OrthoDB" id="5171647at2"/>
<dbReference type="SUPFAM" id="SSF50969">
    <property type="entry name" value="YVTN repeat-like/Quinoprotein amine dehydrogenase"/>
    <property type="match status" value="1"/>
</dbReference>
<feature type="region of interest" description="Disordered" evidence="1">
    <location>
        <begin position="28"/>
        <end position="65"/>
    </location>
</feature>
<evidence type="ECO:0000313" key="3">
    <source>
        <dbReference type="EMBL" id="TQN42184.1"/>
    </source>
</evidence>
<protein>
    <submittedName>
        <fullName evidence="3">Uncharacterized protein</fullName>
    </submittedName>
</protein>
<evidence type="ECO:0000256" key="2">
    <source>
        <dbReference type="SAM" id="SignalP"/>
    </source>
</evidence>